<dbReference type="PANTHER" id="PTHR30153">
    <property type="entry name" value="REPLICATIVE DNA HELICASE DNAB"/>
    <property type="match status" value="1"/>
</dbReference>
<dbReference type="GO" id="GO:0005829">
    <property type="term" value="C:cytosol"/>
    <property type="evidence" value="ECO:0007669"/>
    <property type="project" value="TreeGrafter"/>
</dbReference>
<evidence type="ECO:0000256" key="3">
    <source>
        <dbReference type="ARBA" id="ARBA00022705"/>
    </source>
</evidence>
<evidence type="ECO:0000256" key="1">
    <source>
        <dbReference type="ARBA" id="ARBA00008428"/>
    </source>
</evidence>
<evidence type="ECO:0000313" key="14">
    <source>
        <dbReference type="Proteomes" id="UP000186609"/>
    </source>
</evidence>
<dbReference type="Pfam" id="PF03796">
    <property type="entry name" value="DnaB_C"/>
    <property type="match status" value="1"/>
</dbReference>
<dbReference type="EMBL" id="CP019236">
    <property type="protein sequence ID" value="APW38469.1"/>
    <property type="molecule type" value="Genomic_DNA"/>
</dbReference>
<evidence type="ECO:0000256" key="4">
    <source>
        <dbReference type="ARBA" id="ARBA00022741"/>
    </source>
</evidence>
<dbReference type="Proteomes" id="UP000186609">
    <property type="component" value="Chromosome"/>
</dbReference>
<dbReference type="Gene3D" id="1.10.860.10">
    <property type="entry name" value="DNAb Helicase, Chain A"/>
    <property type="match status" value="1"/>
</dbReference>
<keyword evidence="9" id="KW-0413">Isomerase</keyword>
<dbReference type="RefSeq" id="WP_076200348.1">
    <property type="nucleotide sequence ID" value="NZ_CP019236.1"/>
</dbReference>
<keyword evidence="4" id="KW-0547">Nucleotide-binding</keyword>
<evidence type="ECO:0000256" key="11">
    <source>
        <dbReference type="ARBA" id="ARBA00048954"/>
    </source>
</evidence>
<dbReference type="EC" id="5.6.2.3" evidence="10"/>
<comment type="catalytic activity">
    <reaction evidence="11">
        <text>ATP + H2O = ADP + phosphate + H(+)</text>
        <dbReference type="Rhea" id="RHEA:13065"/>
        <dbReference type="ChEBI" id="CHEBI:15377"/>
        <dbReference type="ChEBI" id="CHEBI:15378"/>
        <dbReference type="ChEBI" id="CHEBI:30616"/>
        <dbReference type="ChEBI" id="CHEBI:43474"/>
        <dbReference type="ChEBI" id="CHEBI:456216"/>
        <dbReference type="EC" id="5.6.2.3"/>
    </reaction>
</comment>
<dbReference type="InterPro" id="IPR003593">
    <property type="entry name" value="AAA+_ATPase"/>
</dbReference>
<evidence type="ECO:0000256" key="10">
    <source>
        <dbReference type="ARBA" id="ARBA00044969"/>
    </source>
</evidence>
<dbReference type="SUPFAM" id="SSF52540">
    <property type="entry name" value="P-loop containing nucleoside triphosphate hydrolases"/>
    <property type="match status" value="1"/>
</dbReference>
<organism evidence="13 14">
    <name type="scientific">Rhodoferax koreensis</name>
    <dbReference type="NCBI Taxonomy" id="1842727"/>
    <lineage>
        <taxon>Bacteria</taxon>
        <taxon>Pseudomonadati</taxon>
        <taxon>Pseudomonadota</taxon>
        <taxon>Betaproteobacteria</taxon>
        <taxon>Burkholderiales</taxon>
        <taxon>Comamonadaceae</taxon>
        <taxon>Rhodoferax</taxon>
    </lineage>
</organism>
<dbReference type="AlphaFoldDB" id="A0A1P8JXI4"/>
<evidence type="ECO:0000256" key="9">
    <source>
        <dbReference type="ARBA" id="ARBA00023235"/>
    </source>
</evidence>
<dbReference type="PANTHER" id="PTHR30153:SF2">
    <property type="entry name" value="REPLICATIVE DNA HELICASE"/>
    <property type="match status" value="1"/>
</dbReference>
<sequence>MNAPYEPEMLDAIASTEAEQALLGGLLMDDRLWDAVGDVLKPSDFFGELHQSIFSTLMVQIIANKPVDVISVFDTMRGQVELKYLHRLSQFAPSFSSMRQYAGIIRERSVSRDLLAAAAEIQDLARDHTIPFETRMDEAAGKLAKLLPDSPRDDWQDAGDGMMQFLEGIDRAHNGEEDFLPTGLKEIDDKLDGGMRKGEVIVIAGRPGMGKTALGMTICENVADAGEQVGFLSMEMPKAQVNRRRVAMKSGVPLHKLKRPERMSDFDWSQMTAAVEKVRLSPMDVSDQGGLNINQVRLKARKLKRRKGLRVLMIDYIGLMEGTDKKANRSTQLGEVSRGIKALAKELDCTVLLLAQLNRDVEKRPNQRPMMSDLRECGDIEQDADIILFVHRPIHIKPDLGPEWKRYAEIILGKQRDGDSGMVLDMQYVGESVHFFDWVGERPTSLVLTKRSEL</sequence>
<evidence type="ECO:0000256" key="7">
    <source>
        <dbReference type="ARBA" id="ARBA00022840"/>
    </source>
</evidence>
<keyword evidence="7" id="KW-0067">ATP-binding</keyword>
<dbReference type="InterPro" id="IPR027417">
    <property type="entry name" value="P-loop_NTPase"/>
</dbReference>
<protein>
    <recommendedName>
        <fullName evidence="10">DNA 5'-3' helicase</fullName>
        <ecNumber evidence="10">5.6.2.3</ecNumber>
    </recommendedName>
</protein>
<keyword evidence="5" id="KW-0378">Hydrolase</keyword>
<dbReference type="GO" id="GO:0016787">
    <property type="term" value="F:hydrolase activity"/>
    <property type="evidence" value="ECO:0007669"/>
    <property type="project" value="UniProtKB-KW"/>
</dbReference>
<evidence type="ECO:0000256" key="6">
    <source>
        <dbReference type="ARBA" id="ARBA00022806"/>
    </source>
</evidence>
<accession>A0A1P8JXI4</accession>
<dbReference type="InterPro" id="IPR007693">
    <property type="entry name" value="DNA_helicase_DnaB-like_N"/>
</dbReference>
<dbReference type="STRING" id="1842727.RD110_15720"/>
<dbReference type="Gene3D" id="3.40.50.300">
    <property type="entry name" value="P-loop containing nucleotide triphosphate hydrolases"/>
    <property type="match status" value="1"/>
</dbReference>
<dbReference type="GO" id="GO:0003677">
    <property type="term" value="F:DNA binding"/>
    <property type="evidence" value="ECO:0007669"/>
    <property type="project" value="UniProtKB-KW"/>
</dbReference>
<keyword evidence="14" id="KW-1185">Reference proteome</keyword>
<dbReference type="InterPro" id="IPR036185">
    <property type="entry name" value="DNA_heli_DnaB-like_N_sf"/>
</dbReference>
<keyword evidence="6" id="KW-0347">Helicase</keyword>
<evidence type="ECO:0000313" key="13">
    <source>
        <dbReference type="EMBL" id="APW38469.1"/>
    </source>
</evidence>
<dbReference type="PROSITE" id="PS51199">
    <property type="entry name" value="SF4_HELICASE"/>
    <property type="match status" value="1"/>
</dbReference>
<dbReference type="GO" id="GO:0043139">
    <property type="term" value="F:5'-3' DNA helicase activity"/>
    <property type="evidence" value="ECO:0007669"/>
    <property type="project" value="UniProtKB-EC"/>
</dbReference>
<dbReference type="OrthoDB" id="9773982at2"/>
<dbReference type="KEGG" id="rhy:RD110_15720"/>
<gene>
    <name evidence="13" type="ORF">RD110_15720</name>
</gene>
<dbReference type="CDD" id="cd00984">
    <property type="entry name" value="DnaB_C"/>
    <property type="match status" value="1"/>
</dbReference>
<keyword evidence="3" id="KW-0235">DNA replication</keyword>
<dbReference type="InterPro" id="IPR007694">
    <property type="entry name" value="DNA_helicase_DnaB-like_C"/>
</dbReference>
<dbReference type="InterPro" id="IPR016136">
    <property type="entry name" value="DNA_helicase_N/primase_C"/>
</dbReference>
<evidence type="ECO:0000256" key="5">
    <source>
        <dbReference type="ARBA" id="ARBA00022801"/>
    </source>
</evidence>
<dbReference type="Pfam" id="PF00772">
    <property type="entry name" value="DnaB"/>
    <property type="match status" value="1"/>
</dbReference>
<comment type="similarity">
    <text evidence="1">Belongs to the helicase family. DnaB subfamily.</text>
</comment>
<proteinExistence type="inferred from homology"/>
<name>A0A1P8JXI4_9BURK</name>
<dbReference type="SUPFAM" id="SSF48024">
    <property type="entry name" value="N-terminal domain of DnaB helicase"/>
    <property type="match status" value="1"/>
</dbReference>
<dbReference type="GO" id="GO:0005524">
    <property type="term" value="F:ATP binding"/>
    <property type="evidence" value="ECO:0007669"/>
    <property type="project" value="UniProtKB-KW"/>
</dbReference>
<dbReference type="GO" id="GO:0006269">
    <property type="term" value="P:DNA replication, synthesis of primer"/>
    <property type="evidence" value="ECO:0007669"/>
    <property type="project" value="UniProtKB-KW"/>
</dbReference>
<dbReference type="GO" id="GO:1990077">
    <property type="term" value="C:primosome complex"/>
    <property type="evidence" value="ECO:0007669"/>
    <property type="project" value="UniProtKB-KW"/>
</dbReference>
<dbReference type="SMART" id="SM00382">
    <property type="entry name" value="AAA"/>
    <property type="match status" value="1"/>
</dbReference>
<evidence type="ECO:0000259" key="12">
    <source>
        <dbReference type="PROSITE" id="PS51199"/>
    </source>
</evidence>
<reference evidence="13 14" key="1">
    <citation type="submission" date="2017-01" db="EMBL/GenBank/DDBJ databases">
        <authorList>
            <person name="Mah S.A."/>
            <person name="Swanson W.J."/>
            <person name="Moy G.W."/>
            <person name="Vacquier V.D."/>
        </authorList>
    </citation>
    <scope>NUCLEOTIDE SEQUENCE [LARGE SCALE GENOMIC DNA]</scope>
    <source>
        <strain evidence="13 14">DCY110</strain>
    </source>
</reference>
<keyword evidence="8" id="KW-0238">DNA-binding</keyword>
<keyword evidence="2" id="KW-0639">Primosome</keyword>
<evidence type="ECO:0000256" key="2">
    <source>
        <dbReference type="ARBA" id="ARBA00022515"/>
    </source>
</evidence>
<evidence type="ECO:0000256" key="8">
    <source>
        <dbReference type="ARBA" id="ARBA00023125"/>
    </source>
</evidence>
<feature type="domain" description="SF4 helicase" evidence="12">
    <location>
        <begin position="173"/>
        <end position="442"/>
    </location>
</feature>